<dbReference type="Proteomes" id="UP000799772">
    <property type="component" value="Unassembled WGS sequence"/>
</dbReference>
<keyword evidence="3" id="KW-1185">Reference proteome</keyword>
<feature type="compositionally biased region" description="Low complexity" evidence="1">
    <location>
        <begin position="109"/>
        <end position="122"/>
    </location>
</feature>
<feature type="compositionally biased region" description="Polar residues" evidence="1">
    <location>
        <begin position="150"/>
        <end position="168"/>
    </location>
</feature>
<sequence length="395" mass="44097">MSDLEQDGHSPIAGAFADEWHMIQSARSAIDHNNYTADCVPSSHINDTWGYIIASNGSSYSRSTPSDSGTSLNNNGGHFNNYLKEEDNFSGYAASFAPSAPVNIPGLVPETSSPSTTYEPSLPVSPREVFNDDQAYFSSSPSPDEYSLGEGSQSPFESYTAAYNTPDETNPLDLHPRVDHAQYGQTRNYGLGLEQGWGTHPVAEVQPQYGTTQSQWGWNYPASVRGFGGYDDMSQTMGIPQVIDGMGEDTLHSDRCDDPFLETQDQEGRDEQNMFLIQCRRSGMSYREIREQGNFREAESTLRGRFRDLTKPKQERVRKPVWRSRDIGLLNDAVNSMIGASERHHGSTRTRRPTDIDISKVSWKRVSAYIAENGGSYHFAYATCKKKWKQIHGVL</sequence>
<name>A0A9P4M3A6_9PEZI</name>
<evidence type="ECO:0008006" key="4">
    <source>
        <dbReference type="Google" id="ProtNLM"/>
    </source>
</evidence>
<dbReference type="EMBL" id="ML978131">
    <property type="protein sequence ID" value="KAF2095500.1"/>
    <property type="molecule type" value="Genomic_DNA"/>
</dbReference>
<dbReference type="OrthoDB" id="3439209at2759"/>
<organism evidence="2 3">
    <name type="scientific">Rhizodiscina lignyota</name>
    <dbReference type="NCBI Taxonomy" id="1504668"/>
    <lineage>
        <taxon>Eukaryota</taxon>
        <taxon>Fungi</taxon>
        <taxon>Dikarya</taxon>
        <taxon>Ascomycota</taxon>
        <taxon>Pezizomycotina</taxon>
        <taxon>Dothideomycetes</taxon>
        <taxon>Pleosporomycetidae</taxon>
        <taxon>Aulographales</taxon>
        <taxon>Rhizodiscinaceae</taxon>
        <taxon>Rhizodiscina</taxon>
    </lineage>
</organism>
<gene>
    <name evidence="2" type="ORF">NA57DRAFT_79223</name>
</gene>
<feature type="region of interest" description="Disordered" evidence="1">
    <location>
        <begin position="107"/>
        <end position="176"/>
    </location>
</feature>
<proteinExistence type="predicted"/>
<evidence type="ECO:0000313" key="2">
    <source>
        <dbReference type="EMBL" id="KAF2095500.1"/>
    </source>
</evidence>
<accession>A0A9P4M3A6</accession>
<protein>
    <recommendedName>
        <fullName evidence="4">Myb-like domain-containing protein</fullName>
    </recommendedName>
</protein>
<reference evidence="2" key="1">
    <citation type="journal article" date="2020" name="Stud. Mycol.">
        <title>101 Dothideomycetes genomes: a test case for predicting lifestyles and emergence of pathogens.</title>
        <authorList>
            <person name="Haridas S."/>
            <person name="Albert R."/>
            <person name="Binder M."/>
            <person name="Bloem J."/>
            <person name="Labutti K."/>
            <person name="Salamov A."/>
            <person name="Andreopoulos B."/>
            <person name="Baker S."/>
            <person name="Barry K."/>
            <person name="Bills G."/>
            <person name="Bluhm B."/>
            <person name="Cannon C."/>
            <person name="Castanera R."/>
            <person name="Culley D."/>
            <person name="Daum C."/>
            <person name="Ezra D."/>
            <person name="Gonzalez J."/>
            <person name="Henrissat B."/>
            <person name="Kuo A."/>
            <person name="Liang C."/>
            <person name="Lipzen A."/>
            <person name="Lutzoni F."/>
            <person name="Magnuson J."/>
            <person name="Mondo S."/>
            <person name="Nolan M."/>
            <person name="Ohm R."/>
            <person name="Pangilinan J."/>
            <person name="Park H.-J."/>
            <person name="Ramirez L."/>
            <person name="Alfaro M."/>
            <person name="Sun H."/>
            <person name="Tritt A."/>
            <person name="Yoshinaga Y."/>
            <person name="Zwiers L.-H."/>
            <person name="Turgeon B."/>
            <person name="Goodwin S."/>
            <person name="Spatafora J."/>
            <person name="Crous P."/>
            <person name="Grigoriev I."/>
        </authorList>
    </citation>
    <scope>NUCLEOTIDE SEQUENCE</scope>
    <source>
        <strain evidence="2">CBS 133067</strain>
    </source>
</reference>
<evidence type="ECO:0000313" key="3">
    <source>
        <dbReference type="Proteomes" id="UP000799772"/>
    </source>
</evidence>
<comment type="caution">
    <text evidence="2">The sequence shown here is derived from an EMBL/GenBank/DDBJ whole genome shotgun (WGS) entry which is preliminary data.</text>
</comment>
<evidence type="ECO:0000256" key="1">
    <source>
        <dbReference type="SAM" id="MobiDB-lite"/>
    </source>
</evidence>
<dbReference type="AlphaFoldDB" id="A0A9P4M3A6"/>